<keyword evidence="3" id="KW-1185">Reference proteome</keyword>
<protein>
    <submittedName>
        <fullName evidence="2">Uncharacterized protein</fullName>
    </submittedName>
</protein>
<dbReference type="EMBL" id="BOOA01000011">
    <property type="protein sequence ID" value="GIH23561.1"/>
    <property type="molecule type" value="Genomic_DNA"/>
</dbReference>
<proteinExistence type="predicted"/>
<reference evidence="2" key="1">
    <citation type="submission" date="2021-01" db="EMBL/GenBank/DDBJ databases">
        <title>Whole genome shotgun sequence of Acrocarpospora phusangensis NBRC 108782.</title>
        <authorList>
            <person name="Komaki H."/>
            <person name="Tamura T."/>
        </authorList>
    </citation>
    <scope>NUCLEOTIDE SEQUENCE</scope>
    <source>
        <strain evidence="2">NBRC 108782</strain>
    </source>
</reference>
<comment type="caution">
    <text evidence="2">The sequence shown here is derived from an EMBL/GenBank/DDBJ whole genome shotgun (WGS) entry which is preliminary data.</text>
</comment>
<sequence length="157" mass="17541">MNSDIEGVTLADWVAKAGRSEKYVRNFWRPQDGFPRPIGRRPTPHTIGPDPHSRRRTRCWGLPQKITRSARLSVNREYGATISSPCRVWWPRSSLIEQRVGALSALRRVIGLFPPGQIAACGNIVPQAGWRFRLETGGVEAQRQRPCNRGSDSAAVA</sequence>
<evidence type="ECO:0000313" key="3">
    <source>
        <dbReference type="Proteomes" id="UP000640052"/>
    </source>
</evidence>
<gene>
    <name evidence="2" type="ORF">Aph01nite_18710</name>
</gene>
<evidence type="ECO:0000313" key="2">
    <source>
        <dbReference type="EMBL" id="GIH23561.1"/>
    </source>
</evidence>
<dbReference type="Proteomes" id="UP000640052">
    <property type="component" value="Unassembled WGS sequence"/>
</dbReference>
<evidence type="ECO:0000256" key="1">
    <source>
        <dbReference type="SAM" id="MobiDB-lite"/>
    </source>
</evidence>
<organism evidence="2 3">
    <name type="scientific">Acrocarpospora phusangensis</name>
    <dbReference type="NCBI Taxonomy" id="1070424"/>
    <lineage>
        <taxon>Bacteria</taxon>
        <taxon>Bacillati</taxon>
        <taxon>Actinomycetota</taxon>
        <taxon>Actinomycetes</taxon>
        <taxon>Streptosporangiales</taxon>
        <taxon>Streptosporangiaceae</taxon>
        <taxon>Acrocarpospora</taxon>
    </lineage>
</organism>
<feature type="region of interest" description="Disordered" evidence="1">
    <location>
        <begin position="34"/>
        <end position="55"/>
    </location>
</feature>
<accession>A0A919Q7E6</accession>
<name>A0A919Q7E6_9ACTN</name>
<dbReference type="AlphaFoldDB" id="A0A919Q7E6"/>